<dbReference type="AlphaFoldDB" id="A0A1M5I4V3"/>
<protein>
    <submittedName>
        <fullName evidence="2">Rubrerythrin</fullName>
    </submittedName>
</protein>
<dbReference type="EMBL" id="FQVB01000051">
    <property type="protein sequence ID" value="SHG22970.1"/>
    <property type="molecule type" value="Genomic_DNA"/>
</dbReference>
<dbReference type="Gene3D" id="1.20.1260.10">
    <property type="match status" value="1"/>
</dbReference>
<dbReference type="RefSeq" id="WP_073041821.1">
    <property type="nucleotide sequence ID" value="NZ_FQVB01000051.1"/>
</dbReference>
<accession>A0A1M5I4V3</accession>
<dbReference type="InterPro" id="IPR012347">
    <property type="entry name" value="Ferritin-like"/>
</dbReference>
<evidence type="ECO:0000259" key="1">
    <source>
        <dbReference type="Pfam" id="PF02915"/>
    </source>
</evidence>
<dbReference type="GO" id="GO:0016491">
    <property type="term" value="F:oxidoreductase activity"/>
    <property type="evidence" value="ECO:0007669"/>
    <property type="project" value="InterPro"/>
</dbReference>
<sequence>MFSALEVLKIAAKLEENGETFYRKAIALQQDPELVRLLEELAEDEAKHKKWFEDFQGRIQEQPEDRWVQEISGDLLQSMVGDQSFSLQEVDPADLDSMEKILATAIEFEKDTILFYDMLRGFMDEGESEQALRQIIEEERLHVEVLEARRSALQASPA</sequence>
<dbReference type="GO" id="GO:0046872">
    <property type="term" value="F:metal ion binding"/>
    <property type="evidence" value="ECO:0007669"/>
    <property type="project" value="InterPro"/>
</dbReference>
<dbReference type="STRING" id="1121391.SAMN02745206_03507"/>
<evidence type="ECO:0000313" key="2">
    <source>
        <dbReference type="EMBL" id="SHG22970.1"/>
    </source>
</evidence>
<dbReference type="InterPro" id="IPR009078">
    <property type="entry name" value="Ferritin-like_SF"/>
</dbReference>
<organism evidence="2 3">
    <name type="scientific">Desulfacinum infernum DSM 9756</name>
    <dbReference type="NCBI Taxonomy" id="1121391"/>
    <lineage>
        <taxon>Bacteria</taxon>
        <taxon>Pseudomonadati</taxon>
        <taxon>Thermodesulfobacteriota</taxon>
        <taxon>Syntrophobacteria</taxon>
        <taxon>Syntrophobacterales</taxon>
        <taxon>Syntrophobacteraceae</taxon>
        <taxon>Desulfacinum</taxon>
    </lineage>
</organism>
<dbReference type="Pfam" id="PF02915">
    <property type="entry name" value="Rubrerythrin"/>
    <property type="match status" value="1"/>
</dbReference>
<dbReference type="CDD" id="cd01045">
    <property type="entry name" value="Ferritin_like_AB"/>
    <property type="match status" value="1"/>
</dbReference>
<dbReference type="SUPFAM" id="SSF47240">
    <property type="entry name" value="Ferritin-like"/>
    <property type="match status" value="1"/>
</dbReference>
<name>A0A1M5I4V3_9BACT</name>
<dbReference type="InterPro" id="IPR003251">
    <property type="entry name" value="Rr_diiron-bd_dom"/>
</dbReference>
<dbReference type="Proteomes" id="UP000184076">
    <property type="component" value="Unassembled WGS sequence"/>
</dbReference>
<feature type="domain" description="Rubrerythrin diiron-binding" evidence="1">
    <location>
        <begin position="6"/>
        <end position="64"/>
    </location>
</feature>
<keyword evidence="3" id="KW-1185">Reference proteome</keyword>
<proteinExistence type="predicted"/>
<gene>
    <name evidence="2" type="ORF">SAMN02745206_03507</name>
</gene>
<evidence type="ECO:0000313" key="3">
    <source>
        <dbReference type="Proteomes" id="UP000184076"/>
    </source>
</evidence>
<reference evidence="3" key="1">
    <citation type="submission" date="2016-11" db="EMBL/GenBank/DDBJ databases">
        <authorList>
            <person name="Varghese N."/>
            <person name="Submissions S."/>
        </authorList>
    </citation>
    <scope>NUCLEOTIDE SEQUENCE [LARGE SCALE GENOMIC DNA]</scope>
    <source>
        <strain evidence="3">DSM 9756</strain>
    </source>
</reference>